<feature type="compositionally biased region" description="Low complexity" evidence="1">
    <location>
        <begin position="548"/>
        <end position="583"/>
    </location>
</feature>
<feature type="compositionally biased region" description="Low complexity" evidence="1">
    <location>
        <begin position="606"/>
        <end position="635"/>
    </location>
</feature>
<dbReference type="Pfam" id="PF23865">
    <property type="entry name" value="DUF7223"/>
    <property type="match status" value="1"/>
</dbReference>
<gene>
    <name evidence="4" type="ORF">CC78DRAFT_86449</name>
</gene>
<feature type="compositionally biased region" description="Basic and acidic residues" evidence="1">
    <location>
        <begin position="1038"/>
        <end position="1051"/>
    </location>
</feature>
<evidence type="ECO:0000259" key="3">
    <source>
        <dbReference type="Pfam" id="PF23865"/>
    </source>
</evidence>
<feature type="region of interest" description="Disordered" evidence="1">
    <location>
        <begin position="1038"/>
        <end position="1062"/>
    </location>
</feature>
<dbReference type="Pfam" id="PF22974">
    <property type="entry name" value="DUF7029"/>
    <property type="match status" value="1"/>
</dbReference>
<dbReference type="AlphaFoldDB" id="A0A9P4N541"/>
<dbReference type="OrthoDB" id="160645at2759"/>
<protein>
    <submittedName>
        <fullName evidence="4">Uncharacterized protein</fullName>
    </submittedName>
</protein>
<dbReference type="Proteomes" id="UP000800093">
    <property type="component" value="Unassembled WGS sequence"/>
</dbReference>
<feature type="domain" description="DUF7029" evidence="2">
    <location>
        <begin position="38"/>
        <end position="138"/>
    </location>
</feature>
<keyword evidence="5" id="KW-1185">Reference proteome</keyword>
<feature type="compositionally biased region" description="Polar residues" evidence="1">
    <location>
        <begin position="497"/>
        <end position="547"/>
    </location>
</feature>
<dbReference type="InterPro" id="IPR054293">
    <property type="entry name" value="DUF7029"/>
</dbReference>
<dbReference type="InterPro" id="IPR055647">
    <property type="entry name" value="DUF7223"/>
</dbReference>
<feature type="compositionally biased region" description="Polar residues" evidence="1">
    <location>
        <begin position="584"/>
        <end position="605"/>
    </location>
</feature>
<feature type="compositionally biased region" description="Basic residues" evidence="1">
    <location>
        <begin position="441"/>
        <end position="459"/>
    </location>
</feature>
<dbReference type="EMBL" id="ML986725">
    <property type="protein sequence ID" value="KAF2258986.1"/>
    <property type="molecule type" value="Genomic_DNA"/>
</dbReference>
<evidence type="ECO:0000313" key="4">
    <source>
        <dbReference type="EMBL" id="KAF2258986.1"/>
    </source>
</evidence>
<organism evidence="4 5">
    <name type="scientific">Lojkania enalia</name>
    <dbReference type="NCBI Taxonomy" id="147567"/>
    <lineage>
        <taxon>Eukaryota</taxon>
        <taxon>Fungi</taxon>
        <taxon>Dikarya</taxon>
        <taxon>Ascomycota</taxon>
        <taxon>Pezizomycotina</taxon>
        <taxon>Dothideomycetes</taxon>
        <taxon>Pleosporomycetidae</taxon>
        <taxon>Pleosporales</taxon>
        <taxon>Pleosporales incertae sedis</taxon>
        <taxon>Lojkania</taxon>
    </lineage>
</organism>
<name>A0A9P4N541_9PLEO</name>
<evidence type="ECO:0000259" key="2">
    <source>
        <dbReference type="Pfam" id="PF22974"/>
    </source>
</evidence>
<proteinExistence type="predicted"/>
<evidence type="ECO:0000313" key="5">
    <source>
        <dbReference type="Proteomes" id="UP000800093"/>
    </source>
</evidence>
<accession>A0A9P4N541</accession>
<evidence type="ECO:0000256" key="1">
    <source>
        <dbReference type="SAM" id="MobiDB-lite"/>
    </source>
</evidence>
<comment type="caution">
    <text evidence="4">The sequence shown here is derived from an EMBL/GenBank/DDBJ whole genome shotgun (WGS) entry which is preliminary data.</text>
</comment>
<sequence>MNDGFGGLDLQNFGTFLWGASASSTMMIANLTLDFEQDYEAIIDMDDFAGLVKSIDCTAPDLHLEFKDEKSFGYAHQVWDWVNHDDNYTFILVASAQACEPESRRQPFLVSHLDFDEVQNKVLMKAVLKTWDDIAVTYKFTIRNEPLPPDALTERDGKSLSLAHDFSRRLFDVSAKGLDIGVSCSPCGIEGSVNVDFDLETKWKVPVGASMKITPQSIAAAVELSLHLGGELTSAWSPGDVNVVSVPLVGFNVGGFFKLGAFLTVDMGFEVGAWTGTAQASMGARMYIPNTSSMQVNLFGDGDNAISGWVPVFEKIPASVSAKVEGSAEAYAQAGIEISANGLGKGFAVSLDMKMPYIQADFSAMADSKGVCGTKKTLGVDVHADIGAELYASASLNDNPPFWTYPLFDTTLGTLIDKCYAFGPENAGATGGGGGSPPPKTSKKKKTKTKKTTSKKTSAHPKTSAPEETLKPVTPTSKKYRTSRTSAKPSKMETTKSPKSTKSPEPTDGSTITSIETKSLSKHTSNIESSRSASDNPSISLLSTTEVSNTASSDSFSRSDTASTDVQSSSSSASFSSSTLTSSGPPFTNRSTTHPATSRPDSGTPTTDAAASSDDDASTTITPGPSITSDTSISPSSFITSTITADDGDSCELDIDSPSGVVRRAPCAPDTLHVSLITKSSSALKTHTETCSVRKAGQACYNYYSAIVNNPARSWGTFTCSDAQERHDGYATAQWESEHPKNEWRDYLPKTMTGADGRVKCQRDEYPPAYFMPSDTTSNRQNKNPQIVRWLPEADNNQGGKIWQGFCLYKDGGKGNGQMKTRKPKSQPSFEYINTKLVDLQSNPSEKEEKGADGKTTTTTYYEAMYTRAVFELAFDWAGQPEPGPANDWYLSENPCWPKAIATDDPGYNLLTDDLWYTTAGSPDQQSSRAAQKSLYENSPPPAYVTVAIMPARRARRGHFSGERKLEILGDGFGVRNANVSRRLADGEVEVIDCASKDCRNERRMLAGDEIAAFIPAVVERKDAIPNRNDEVVATAIAEKRGSAPTDKRLDMSPGLPAATAR</sequence>
<reference evidence="5" key="1">
    <citation type="journal article" date="2020" name="Stud. Mycol.">
        <title>101 Dothideomycetes genomes: A test case for predicting lifestyles and emergence of pathogens.</title>
        <authorList>
            <person name="Haridas S."/>
            <person name="Albert R."/>
            <person name="Binder M."/>
            <person name="Bloem J."/>
            <person name="LaButti K."/>
            <person name="Salamov A."/>
            <person name="Andreopoulos B."/>
            <person name="Baker S."/>
            <person name="Barry K."/>
            <person name="Bills G."/>
            <person name="Bluhm B."/>
            <person name="Cannon C."/>
            <person name="Castanera R."/>
            <person name="Culley D."/>
            <person name="Daum C."/>
            <person name="Ezra D."/>
            <person name="Gonzalez J."/>
            <person name="Henrissat B."/>
            <person name="Kuo A."/>
            <person name="Liang C."/>
            <person name="Lipzen A."/>
            <person name="Lutzoni F."/>
            <person name="Magnuson J."/>
            <person name="Mondo S."/>
            <person name="Nolan M."/>
            <person name="Ohm R."/>
            <person name="Pangilinan J."/>
            <person name="Park H.-J."/>
            <person name="Ramirez L."/>
            <person name="Alfaro M."/>
            <person name="Sun H."/>
            <person name="Tritt A."/>
            <person name="Yoshinaga Y."/>
            <person name="Zwiers L.-H."/>
            <person name="Turgeon B."/>
            <person name="Goodwin S."/>
            <person name="Spatafora J."/>
            <person name="Crous P."/>
            <person name="Grigoriev I."/>
        </authorList>
    </citation>
    <scope>NUCLEOTIDE SEQUENCE [LARGE SCALE GENOMIC DNA]</scope>
    <source>
        <strain evidence="5">CBS 304.66</strain>
    </source>
</reference>
<feature type="domain" description="DUF7223" evidence="3">
    <location>
        <begin position="160"/>
        <end position="421"/>
    </location>
</feature>
<feature type="region of interest" description="Disordered" evidence="1">
    <location>
        <begin position="428"/>
        <end position="635"/>
    </location>
</feature>